<dbReference type="InterPro" id="IPR022385">
    <property type="entry name" value="Rhs_assc_core"/>
</dbReference>
<dbReference type="RefSeq" id="WP_223271942.1">
    <property type="nucleotide sequence ID" value="NZ_VORV01000030.1"/>
</dbReference>
<gene>
    <name evidence="3" type="ORF">ESW18_20835</name>
</gene>
<evidence type="ECO:0000259" key="2">
    <source>
        <dbReference type="Pfam" id="PF01764"/>
    </source>
</evidence>
<evidence type="ECO:0000256" key="1">
    <source>
        <dbReference type="SAM" id="MobiDB-lite"/>
    </source>
</evidence>
<feature type="compositionally biased region" description="Basic and acidic residues" evidence="1">
    <location>
        <begin position="340"/>
        <end position="358"/>
    </location>
</feature>
<dbReference type="NCBIfam" id="TIGR03696">
    <property type="entry name" value="Rhs_assc_core"/>
    <property type="match status" value="1"/>
</dbReference>
<organism evidence="3 4">
    <name type="scientific">Algoriphagus ratkowskyi</name>
    <dbReference type="NCBI Taxonomy" id="57028"/>
    <lineage>
        <taxon>Bacteria</taxon>
        <taxon>Pseudomonadati</taxon>
        <taxon>Bacteroidota</taxon>
        <taxon>Cytophagia</taxon>
        <taxon>Cytophagales</taxon>
        <taxon>Cyclobacteriaceae</taxon>
        <taxon>Algoriphagus</taxon>
    </lineage>
</organism>
<feature type="domain" description="Fungal lipase-type" evidence="2">
    <location>
        <begin position="196"/>
        <end position="278"/>
    </location>
</feature>
<feature type="non-terminal residue" evidence="3">
    <location>
        <position position="1"/>
    </location>
</feature>
<dbReference type="SUPFAM" id="SSF53474">
    <property type="entry name" value="alpha/beta-Hydrolases"/>
    <property type="match status" value="1"/>
</dbReference>
<dbReference type="Gene3D" id="2.180.10.10">
    <property type="entry name" value="RHS repeat-associated core"/>
    <property type="match status" value="1"/>
</dbReference>
<accession>A0ABY3HHH1</accession>
<dbReference type="PANTHER" id="PTHR32305">
    <property type="match status" value="1"/>
</dbReference>
<evidence type="ECO:0000313" key="4">
    <source>
        <dbReference type="Proteomes" id="UP000321927"/>
    </source>
</evidence>
<dbReference type="PANTHER" id="PTHR32305:SF15">
    <property type="entry name" value="PROTEIN RHSA-RELATED"/>
    <property type="match status" value="1"/>
</dbReference>
<dbReference type="Gene3D" id="3.40.50.1820">
    <property type="entry name" value="alpha/beta hydrolase"/>
    <property type="match status" value="1"/>
</dbReference>
<feature type="region of interest" description="Disordered" evidence="1">
    <location>
        <begin position="327"/>
        <end position="358"/>
    </location>
</feature>
<comment type="caution">
    <text evidence="3">The sequence shown here is derived from an EMBL/GenBank/DDBJ whole genome shotgun (WGS) entry which is preliminary data.</text>
</comment>
<keyword evidence="4" id="KW-1185">Reference proteome</keyword>
<proteinExistence type="predicted"/>
<protein>
    <recommendedName>
        <fullName evidence="2">Fungal lipase-type domain-containing protein</fullName>
    </recommendedName>
</protein>
<evidence type="ECO:0000313" key="3">
    <source>
        <dbReference type="EMBL" id="TXD75366.1"/>
    </source>
</evidence>
<dbReference type="InterPro" id="IPR050708">
    <property type="entry name" value="T6SS_VgrG/RHS"/>
</dbReference>
<dbReference type="Proteomes" id="UP000321927">
    <property type="component" value="Unassembled WGS sequence"/>
</dbReference>
<name>A0ABY3HHH1_9BACT</name>
<dbReference type="InterPro" id="IPR002921">
    <property type="entry name" value="Fungal_lipase-type"/>
</dbReference>
<reference evidence="3 4" key="1">
    <citation type="submission" date="2019-08" db="EMBL/GenBank/DDBJ databases">
        <title>Genome of Algoriphagus ratkowskyi IC026.</title>
        <authorList>
            <person name="Bowman J.P."/>
        </authorList>
    </citation>
    <scope>NUCLEOTIDE SEQUENCE [LARGE SCALE GENOMIC DNA]</scope>
    <source>
        <strain evidence="3 4">IC026</strain>
    </source>
</reference>
<sequence>LSKKARNKHEELIEKIAIKKDGYIETYLVNETAENVWFDQFRVMSTGPIIVQETHYDPWGLEIKELGYQYGGIKVNPYLYNGKEFFTENDINVYDYGARMYDPTIGRWSVVDPHAERYSSLSGYSAFANNPINVIDPDGRDIIPVHGTWSNILTWGNLGGITKASNNLFKDNNPGVSYSWSGDNFSGARTNAAIGLIDHVRTQMKSEDFNGSITLVGHSHGGNLSIEALNMMAEMDEFNDVNLNLLTINTPVRDDYQLSEKASGRVNHVNVYDEKDPVQSNGGNSTLNKLFGVFSRGVRTGQRLGQQLGSGELGEAGRRFDNARQNISVDNPQGVGGDFHNSHNRTDDWLNKTKTENK</sequence>
<dbReference type="Pfam" id="PF01764">
    <property type="entry name" value="Lipase_3"/>
    <property type="match status" value="1"/>
</dbReference>
<dbReference type="InterPro" id="IPR029058">
    <property type="entry name" value="AB_hydrolase_fold"/>
</dbReference>
<dbReference type="EMBL" id="VORV01000030">
    <property type="protein sequence ID" value="TXD75366.1"/>
    <property type="molecule type" value="Genomic_DNA"/>
</dbReference>